<dbReference type="EMBL" id="BACD03000061">
    <property type="protein sequence ID" value="GAO52138.1"/>
    <property type="molecule type" value="Genomic_DNA"/>
</dbReference>
<feature type="compositionally biased region" description="Polar residues" evidence="1">
    <location>
        <begin position="1"/>
        <end position="20"/>
    </location>
</feature>
<evidence type="ECO:0000313" key="3">
    <source>
        <dbReference type="EMBL" id="GAO52138.1"/>
    </source>
</evidence>
<evidence type="ECO:0000313" key="4">
    <source>
        <dbReference type="Proteomes" id="UP000033140"/>
    </source>
</evidence>
<dbReference type="PANTHER" id="PTHR43830">
    <property type="entry name" value="PROTEIN PSP1"/>
    <property type="match status" value="1"/>
</dbReference>
<dbReference type="GO" id="GO:0005737">
    <property type="term" value="C:cytoplasm"/>
    <property type="evidence" value="ECO:0007669"/>
    <property type="project" value="TreeGrafter"/>
</dbReference>
<evidence type="ECO:0000256" key="1">
    <source>
        <dbReference type="SAM" id="MobiDB-lite"/>
    </source>
</evidence>
<dbReference type="AlphaFoldDB" id="A0A0E9NQR4"/>
<dbReference type="InterPro" id="IPR047767">
    <property type="entry name" value="PSP1-like"/>
</dbReference>
<feature type="compositionally biased region" description="Polar residues" evidence="1">
    <location>
        <begin position="38"/>
        <end position="74"/>
    </location>
</feature>
<reference evidence="3 4" key="1">
    <citation type="journal article" date="2011" name="J. Gen. Appl. Microbiol.">
        <title>Draft genome sequencing of the enigmatic yeast Saitoella complicata.</title>
        <authorList>
            <person name="Nishida H."/>
            <person name="Hamamoto M."/>
            <person name="Sugiyama J."/>
        </authorList>
    </citation>
    <scope>NUCLEOTIDE SEQUENCE [LARGE SCALE GENOMIC DNA]</scope>
    <source>
        <strain evidence="3 4">NRRL Y-17804</strain>
    </source>
</reference>
<reference evidence="3 4" key="2">
    <citation type="journal article" date="2014" name="J. Gen. Appl. Microbiol.">
        <title>The early diverging ascomycetous budding yeast Saitoella complicata has three histone deacetylases belonging to the Clr6, Hos2, and Rpd3 lineages.</title>
        <authorList>
            <person name="Nishida H."/>
            <person name="Matsumoto T."/>
            <person name="Kondo S."/>
            <person name="Hamamoto M."/>
            <person name="Yoshikawa H."/>
        </authorList>
    </citation>
    <scope>NUCLEOTIDE SEQUENCE [LARGE SCALE GENOMIC DNA]</scope>
    <source>
        <strain evidence="3 4">NRRL Y-17804</strain>
    </source>
</reference>
<feature type="compositionally biased region" description="Basic and acidic residues" evidence="1">
    <location>
        <begin position="257"/>
        <end position="270"/>
    </location>
</feature>
<keyword evidence="4" id="KW-1185">Reference proteome</keyword>
<dbReference type="PANTHER" id="PTHR43830:SF3">
    <property type="entry name" value="PROTEIN PSP1"/>
    <property type="match status" value="1"/>
</dbReference>
<dbReference type="InterPro" id="IPR007557">
    <property type="entry name" value="PSP1_C"/>
</dbReference>
<feature type="region of interest" description="Disordered" evidence="1">
    <location>
        <begin position="257"/>
        <end position="296"/>
    </location>
</feature>
<accession>A0A0E9NQR4</accession>
<feature type="region of interest" description="Disordered" evidence="1">
    <location>
        <begin position="1"/>
        <end position="129"/>
    </location>
</feature>
<reference evidence="3 4" key="3">
    <citation type="journal article" date="2015" name="Genome Announc.">
        <title>Draft Genome Sequence of the Archiascomycetous Yeast Saitoella complicata.</title>
        <authorList>
            <person name="Yamauchi K."/>
            <person name="Kondo S."/>
            <person name="Hamamoto M."/>
            <person name="Takahashi Y."/>
            <person name="Ogura Y."/>
            <person name="Hayashi T."/>
            <person name="Nishida H."/>
        </authorList>
    </citation>
    <scope>NUCLEOTIDE SEQUENCE [LARGE SCALE GENOMIC DNA]</scope>
    <source>
        <strain evidence="3 4">NRRL Y-17804</strain>
    </source>
</reference>
<protein>
    <recommendedName>
        <fullName evidence="2">PSP1 C-terminal domain-containing protein</fullName>
    </recommendedName>
</protein>
<sequence>MSRDVQSQLRSQAQVESASLSSGVGSPQPQSPAPHSFFSLNGQHTPPTTSSFLHHQQSPRRYTMSATATTNQDHNWPRTFLLDNGRASPSGSGSSESISARSTNTNPSRRSTLEHENEEGSGADTGTSTMSMAADEMTPKASTIGVPGSGSTFGMGMGSVRPNPLAGEFVPTWNAGAVGTGTSTQATTPGSISHISTASSVRGGVGALLSPRNPVQNPFDAIIIDTANKSSASAALPSVRRLAEGAQRRSLSFSLGEYERERERERERENALLSPSYDFAPGSGAGSGSTSRASASIRHSFLPSPEEDEHEHHHNEHDFDLEEEFEKLRVGHGRRTQSSSTAIRPGVGFGLGAWDPTQAAAAVVSSDDDGDEDILPAAAVQRQLALGSRPRALTTGEGTTFGPPGGGGGVGGFGRFAGLSPERERLERLRRERMAGAGAGSGVGGGANMGMSMVETMREREHPPTPRRYSTGTFSGWGEDHEPYGQDDAGDAYMREVDDGGHGRQGLGHAETVFERELIRRQAQGMHAPATAATVSSDPALYAALVADVDRYFSSDDHRTRARDVLAKQAAANGLGVGPKPPSPTVTHGPLHIVEFKACRTDVFYVAEGSGLRVQRGDLVIVEADRGRDLGKVVRADVGLAQVRALKAQQQREQAAALAGAGVVGQQGMGMGMGDEVNVQPKQIYRLAQPAEVAMLLAKSQDEAQAMLVCQSKVRQRKLPMEILDAEYQWDRRKLTFYFATNSIYRVDFRELVRDLFKVYKTRIWMCAVNPYAVENPNVALGAPGAVGQKPHSPTMSAFRELEYENAQMSHYATTAGAGHGRPLSGDYSGAGSYAAQNAAAAYGRGMQSQEGYQGLQGPIYVRQTTQQQTEYDMPAQQYGGGGYNGTAGHARGMSSGSVDMGYEAVNRRFTPSNGFYGNSGQGQYTAGVGGGSSAASANYGGAFGGESMW</sequence>
<organism evidence="3 4">
    <name type="scientific">Saitoella complicata (strain BCRC 22490 / CBS 7301 / JCM 7358 / NBRC 10748 / NRRL Y-17804)</name>
    <dbReference type="NCBI Taxonomy" id="698492"/>
    <lineage>
        <taxon>Eukaryota</taxon>
        <taxon>Fungi</taxon>
        <taxon>Dikarya</taxon>
        <taxon>Ascomycota</taxon>
        <taxon>Taphrinomycotina</taxon>
        <taxon>Taphrinomycotina incertae sedis</taxon>
        <taxon>Saitoella</taxon>
    </lineage>
</organism>
<dbReference type="PROSITE" id="PS51411">
    <property type="entry name" value="PSP1_C"/>
    <property type="match status" value="1"/>
</dbReference>
<proteinExistence type="predicted"/>
<feature type="compositionally biased region" description="Low complexity" evidence="1">
    <location>
        <begin position="85"/>
        <end position="102"/>
    </location>
</feature>
<feature type="domain" description="PSP1 C-terminal" evidence="2">
    <location>
        <begin position="682"/>
        <end position="769"/>
    </location>
</feature>
<feature type="region of interest" description="Disordered" evidence="1">
    <location>
        <begin position="459"/>
        <end position="481"/>
    </location>
</feature>
<gene>
    <name evidence="3" type="ORF">G7K_6224-t1</name>
</gene>
<evidence type="ECO:0000259" key="2">
    <source>
        <dbReference type="PROSITE" id="PS51411"/>
    </source>
</evidence>
<dbReference type="Proteomes" id="UP000033140">
    <property type="component" value="Unassembled WGS sequence"/>
</dbReference>
<name>A0A0E9NQR4_SAICN</name>
<dbReference type="NCBIfam" id="NF041131">
    <property type="entry name" value="RicT_YaaT_fam"/>
    <property type="match status" value="1"/>
</dbReference>
<comment type="caution">
    <text evidence="3">The sequence shown here is derived from an EMBL/GenBank/DDBJ whole genome shotgun (WGS) entry which is preliminary data.</text>
</comment>
<dbReference type="Pfam" id="PF04468">
    <property type="entry name" value="PSP1"/>
    <property type="match status" value="1"/>
</dbReference>